<feature type="chain" id="PRO_5011733733" description="DUF3575 domain-containing protein" evidence="1">
    <location>
        <begin position="20"/>
        <end position="186"/>
    </location>
</feature>
<proteinExistence type="predicted"/>
<accession>A0A1I4XAI0</accession>
<evidence type="ECO:0000313" key="3">
    <source>
        <dbReference type="Proteomes" id="UP000199036"/>
    </source>
</evidence>
<reference evidence="3" key="1">
    <citation type="submission" date="2016-10" db="EMBL/GenBank/DDBJ databases">
        <authorList>
            <person name="Varghese N."/>
            <person name="Submissions S."/>
        </authorList>
    </citation>
    <scope>NUCLEOTIDE SEQUENCE [LARGE SCALE GENOMIC DNA]</scope>
    <source>
        <strain evidence="3">DS-12</strain>
    </source>
</reference>
<sequence length="186" mass="20981">MKRLLLAVCALVGTANAQAQALNEVELNIFNTIVNQSVEIGYEHFIDQDQSIGVDLLINDRFSYYGQNKKEGKFKQFNTNAIAVNYSFYFGGKEGEHASGFYAQPFLKYRFGDYEHDVEIAKSVYERQKVDMNSFIIGVGAGYKLVKNDAFTVSPFVNIGRNFSQEVSDEFMGVELNAGINIGYRF</sequence>
<feature type="signal peptide" evidence="1">
    <location>
        <begin position="1"/>
        <end position="19"/>
    </location>
</feature>
<dbReference type="STRING" id="913024.SAMN05421741_102215"/>
<dbReference type="AlphaFoldDB" id="A0A1I4XAI0"/>
<dbReference type="EMBL" id="FOVI01000002">
    <property type="protein sequence ID" value="SFN22904.1"/>
    <property type="molecule type" value="Genomic_DNA"/>
</dbReference>
<dbReference type="RefSeq" id="WP_091518718.1">
    <property type="nucleotide sequence ID" value="NZ_FOVI01000002.1"/>
</dbReference>
<gene>
    <name evidence="2" type="ORF">SAMN05421741_102215</name>
</gene>
<dbReference type="OrthoDB" id="768080at2"/>
<dbReference type="SUPFAM" id="SSF103515">
    <property type="entry name" value="Autotransporter"/>
    <property type="match status" value="1"/>
</dbReference>
<organism evidence="2 3">
    <name type="scientific">Paenimyroides ummariense</name>
    <dbReference type="NCBI Taxonomy" id="913024"/>
    <lineage>
        <taxon>Bacteria</taxon>
        <taxon>Pseudomonadati</taxon>
        <taxon>Bacteroidota</taxon>
        <taxon>Flavobacteriia</taxon>
        <taxon>Flavobacteriales</taxon>
        <taxon>Flavobacteriaceae</taxon>
        <taxon>Paenimyroides</taxon>
    </lineage>
</organism>
<evidence type="ECO:0000256" key="1">
    <source>
        <dbReference type="SAM" id="SignalP"/>
    </source>
</evidence>
<protein>
    <recommendedName>
        <fullName evidence="4">DUF3575 domain-containing protein</fullName>
    </recommendedName>
</protein>
<dbReference type="InterPro" id="IPR036709">
    <property type="entry name" value="Autotransporte_beta_dom_sf"/>
</dbReference>
<name>A0A1I4XAI0_9FLAO</name>
<keyword evidence="1" id="KW-0732">Signal</keyword>
<evidence type="ECO:0008006" key="4">
    <source>
        <dbReference type="Google" id="ProtNLM"/>
    </source>
</evidence>
<evidence type="ECO:0000313" key="2">
    <source>
        <dbReference type="EMBL" id="SFN22904.1"/>
    </source>
</evidence>
<dbReference type="Proteomes" id="UP000199036">
    <property type="component" value="Unassembled WGS sequence"/>
</dbReference>
<dbReference type="Gene3D" id="2.40.128.130">
    <property type="entry name" value="Autotransporter beta-domain"/>
    <property type="match status" value="1"/>
</dbReference>
<keyword evidence="3" id="KW-1185">Reference proteome</keyword>